<dbReference type="KEGG" id="nno:NONO_c43000"/>
<keyword evidence="2" id="KW-1185">Reference proteome</keyword>
<dbReference type="HOGENOM" id="CLU_2143255_0_0_11"/>
<protein>
    <submittedName>
        <fullName evidence="1">Uncharacterized protein</fullName>
    </submittedName>
</protein>
<dbReference type="STRING" id="1415166.NONO_c43000"/>
<dbReference type="PATRIC" id="fig|1415166.3.peg.4414"/>
<dbReference type="AlphaFoldDB" id="W5TIU2"/>
<evidence type="ECO:0000313" key="1">
    <source>
        <dbReference type="EMBL" id="AHH19084.1"/>
    </source>
</evidence>
<dbReference type="eggNOG" id="ENOG50323QT">
    <property type="taxonomic scope" value="Bacteria"/>
</dbReference>
<accession>W5TIU2</accession>
<proteinExistence type="predicted"/>
<organism evidence="1 2">
    <name type="scientific">Nocardia nova SH22a</name>
    <dbReference type="NCBI Taxonomy" id="1415166"/>
    <lineage>
        <taxon>Bacteria</taxon>
        <taxon>Bacillati</taxon>
        <taxon>Actinomycetota</taxon>
        <taxon>Actinomycetes</taxon>
        <taxon>Mycobacteriales</taxon>
        <taxon>Nocardiaceae</taxon>
        <taxon>Nocardia</taxon>
    </lineage>
</organism>
<evidence type="ECO:0000313" key="2">
    <source>
        <dbReference type="Proteomes" id="UP000019150"/>
    </source>
</evidence>
<gene>
    <name evidence="1" type="ORF">NONO_c43000</name>
</gene>
<name>W5TIU2_9NOCA</name>
<reference evidence="1 2" key="1">
    <citation type="journal article" date="2014" name="Appl. Environ. Microbiol.">
        <title>Insights into the Microbial Degradation of Rubber and Gutta-Percha by Analysis of the Complete Genome of Nocardia nova SH22a.</title>
        <authorList>
            <person name="Luo Q."/>
            <person name="Hiessl S."/>
            <person name="Poehlein A."/>
            <person name="Daniel R."/>
            <person name="Steinbuchel A."/>
        </authorList>
    </citation>
    <scope>NUCLEOTIDE SEQUENCE [LARGE SCALE GENOMIC DNA]</scope>
    <source>
        <strain evidence="1">SH22a</strain>
    </source>
</reference>
<dbReference type="Proteomes" id="UP000019150">
    <property type="component" value="Chromosome"/>
</dbReference>
<dbReference type="EMBL" id="CP006850">
    <property type="protein sequence ID" value="AHH19084.1"/>
    <property type="molecule type" value="Genomic_DNA"/>
</dbReference>
<sequence>MLVVVPRVGGVAMAVVDVVDVVSVGYGDVPAALTVHMVVGSGVLGVAGRFAFVDMVAVNAVQVTVVHVVGVISVRHRDMSATFTVDMVVTGVAGVNGVRHVFRVLSSDCFIR</sequence>